<dbReference type="SUPFAM" id="SSF54980">
    <property type="entry name" value="EF-G C-terminal domain-like"/>
    <property type="match status" value="2"/>
</dbReference>
<keyword evidence="2" id="KW-0342">GTP-binding</keyword>
<dbReference type="Pfam" id="PF03144">
    <property type="entry name" value="GTP_EFTU_D2"/>
    <property type="match status" value="1"/>
</dbReference>
<dbReference type="Pfam" id="PF14492">
    <property type="entry name" value="EFG_III"/>
    <property type="match status" value="1"/>
</dbReference>
<gene>
    <name evidence="4" type="ORF">ACFPGP_06760</name>
</gene>
<dbReference type="Pfam" id="PF00679">
    <property type="entry name" value="EFG_C"/>
    <property type="match status" value="1"/>
</dbReference>
<dbReference type="InterPro" id="IPR004161">
    <property type="entry name" value="EFTu-like_2"/>
</dbReference>
<dbReference type="SUPFAM" id="SSF52540">
    <property type="entry name" value="P-loop containing nucleoside triphosphate hydrolases"/>
    <property type="match status" value="1"/>
</dbReference>
<accession>A0ABW0BGB0</accession>
<dbReference type="PANTHER" id="PTHR43261:SF6">
    <property type="entry name" value="ELONGATION FACTOR G-LIKE PROTEIN"/>
    <property type="match status" value="1"/>
</dbReference>
<dbReference type="InterPro" id="IPR035649">
    <property type="entry name" value="EFG_V"/>
</dbReference>
<dbReference type="SMART" id="SM00889">
    <property type="entry name" value="EFG_IV"/>
    <property type="match status" value="1"/>
</dbReference>
<dbReference type="InterPro" id="IPR035647">
    <property type="entry name" value="EFG_III/V"/>
</dbReference>
<evidence type="ECO:0000256" key="2">
    <source>
        <dbReference type="ARBA" id="ARBA00023134"/>
    </source>
</evidence>
<organism evidence="4 5">
    <name type="scientific">Nocardioides taihuensis</name>
    <dbReference type="NCBI Taxonomy" id="1835606"/>
    <lineage>
        <taxon>Bacteria</taxon>
        <taxon>Bacillati</taxon>
        <taxon>Actinomycetota</taxon>
        <taxon>Actinomycetes</taxon>
        <taxon>Propionibacteriales</taxon>
        <taxon>Nocardioidaceae</taxon>
        <taxon>Nocardioides</taxon>
    </lineage>
</organism>
<dbReference type="Pfam" id="PF03764">
    <property type="entry name" value="EFG_IV"/>
    <property type="match status" value="1"/>
</dbReference>
<dbReference type="Proteomes" id="UP001596087">
    <property type="component" value="Unassembled WGS sequence"/>
</dbReference>
<dbReference type="Gene3D" id="3.30.70.240">
    <property type="match status" value="1"/>
</dbReference>
<dbReference type="NCBIfam" id="TIGR00231">
    <property type="entry name" value="small_GTP"/>
    <property type="match status" value="1"/>
</dbReference>
<evidence type="ECO:0000313" key="4">
    <source>
        <dbReference type="EMBL" id="MFC5176364.1"/>
    </source>
</evidence>
<feature type="domain" description="Tr-type G" evidence="3">
    <location>
        <begin position="21"/>
        <end position="282"/>
    </location>
</feature>
<dbReference type="PROSITE" id="PS51722">
    <property type="entry name" value="G_TR_2"/>
    <property type="match status" value="1"/>
</dbReference>
<evidence type="ECO:0000259" key="3">
    <source>
        <dbReference type="PROSITE" id="PS51722"/>
    </source>
</evidence>
<proteinExistence type="predicted"/>
<dbReference type="NCBIfam" id="NF009377">
    <property type="entry name" value="PRK12740.1-1"/>
    <property type="match status" value="1"/>
</dbReference>
<protein>
    <submittedName>
        <fullName evidence="4">Elongation factor G-like protein EF-G2</fullName>
    </submittedName>
</protein>
<dbReference type="SMART" id="SM00838">
    <property type="entry name" value="EFG_C"/>
    <property type="match status" value="1"/>
</dbReference>
<dbReference type="SUPFAM" id="SSF50447">
    <property type="entry name" value="Translation proteins"/>
    <property type="match status" value="1"/>
</dbReference>
<dbReference type="InterPro" id="IPR005517">
    <property type="entry name" value="Transl_elong_EFG/EF2_IV"/>
</dbReference>
<dbReference type="InterPro" id="IPR047872">
    <property type="entry name" value="EFG_IV"/>
</dbReference>
<keyword evidence="5" id="KW-1185">Reference proteome</keyword>
<dbReference type="InterPro" id="IPR009022">
    <property type="entry name" value="EFG_III"/>
</dbReference>
<comment type="caution">
    <text evidence="4">The sequence shown here is derived from an EMBL/GenBank/DDBJ whole genome shotgun (WGS) entry which is preliminary data.</text>
</comment>
<dbReference type="Pfam" id="PF00009">
    <property type="entry name" value="GTP_EFTU"/>
    <property type="match status" value="1"/>
</dbReference>
<keyword evidence="1" id="KW-0547">Nucleotide-binding</keyword>
<dbReference type="CDD" id="cd16262">
    <property type="entry name" value="EFG_III"/>
    <property type="match status" value="1"/>
</dbReference>
<dbReference type="InterPro" id="IPR020568">
    <property type="entry name" value="Ribosomal_Su5_D2-typ_SF"/>
</dbReference>
<dbReference type="InterPro" id="IPR027417">
    <property type="entry name" value="P-loop_NTPase"/>
</dbReference>
<dbReference type="CDD" id="cd03713">
    <property type="entry name" value="EFG_mtEFG_C"/>
    <property type="match status" value="1"/>
</dbReference>
<dbReference type="PRINTS" id="PR00315">
    <property type="entry name" value="ELONGATNFCT"/>
</dbReference>
<reference evidence="5" key="1">
    <citation type="journal article" date="2019" name="Int. J. Syst. Evol. Microbiol.">
        <title>The Global Catalogue of Microorganisms (GCM) 10K type strain sequencing project: providing services to taxonomists for standard genome sequencing and annotation.</title>
        <authorList>
            <consortium name="The Broad Institute Genomics Platform"/>
            <consortium name="The Broad Institute Genome Sequencing Center for Infectious Disease"/>
            <person name="Wu L."/>
            <person name="Ma J."/>
        </authorList>
    </citation>
    <scope>NUCLEOTIDE SEQUENCE [LARGE SCALE GENOMIC DNA]</scope>
    <source>
        <strain evidence="5">DFY41</strain>
    </source>
</reference>
<dbReference type="InterPro" id="IPR009000">
    <property type="entry name" value="Transl_B-barrel_sf"/>
</dbReference>
<dbReference type="RefSeq" id="WP_378588618.1">
    <property type="nucleotide sequence ID" value="NZ_JBHSKD010000007.1"/>
</dbReference>
<dbReference type="Gene3D" id="2.40.30.10">
    <property type="entry name" value="Translation factors"/>
    <property type="match status" value="1"/>
</dbReference>
<dbReference type="InterPro" id="IPR014721">
    <property type="entry name" value="Ribsml_uS5_D2-typ_fold_subgr"/>
</dbReference>
<name>A0ABW0BGB0_9ACTN</name>
<dbReference type="PANTHER" id="PTHR43261">
    <property type="entry name" value="TRANSLATION ELONGATION FACTOR G-RELATED"/>
    <property type="match status" value="1"/>
</dbReference>
<evidence type="ECO:0000256" key="1">
    <source>
        <dbReference type="ARBA" id="ARBA00022741"/>
    </source>
</evidence>
<sequence length="706" mass="75021">MAEKGSARRPAGQDLEASSPDRIRNVVLVGPGGSGKTTLVETLLADAGAVPRAGSVRDGTTVCDFEESEKAHGRSISLALAPVVHDGIKVNLVDTPGYADFVGELRAGLRAADCALFVIAANEGVDDGTRALWRECADVGMPRAVIITKLDQSRADYEGVLAQAQAAFGDKVMPLYVPERAPASGGQPGEITGLTSLLSGADASLEELRGSLIEGIIEESEDETLMDRYLSGEAIDEKVLVDDLERAVARATFFPVVPVCSVTGVGCHELLELATSAFPSPSEHPSPAVFTPSGAAAPAITCDPEGPLVAEIVRTTSDPYVGRLSLVRVFSGTLRPDDAVHVSGHFSSFFGPESGHEDHDEDEKIGALTHPFGRQQVPATQVVAGDLAAIARLSRAETGDTLSSPDDPRVLMPWSLPEPLLPIAIVARSKADEDKLSQALSRLAAEDPSIRVDNDAETHQLVLWCMGEAHADVVLERLAERYAVQVDTTTFLVSLRETFAGPAAAQGRHVKQSGGHGQYAVCSIEVEPLPEGGGFEFVDKVVGGAVPRQFIPSVEKGVRAQMERGVRHGYPVVDLRVTLTDGKAHTVDSSDMAFQMAGALALREAAATTRITMLEPYDTVEILIPDDHVGSVMSDLASRRARVLGTDKVGDDRTVVKAEVPQTELVRYATDLRASTHGAGTFTRTFAHYEAMPEDVAAKVTPRESR</sequence>
<dbReference type="InterPro" id="IPR000795">
    <property type="entry name" value="T_Tr_GTP-bd_dom"/>
</dbReference>
<dbReference type="InterPro" id="IPR005225">
    <property type="entry name" value="Small_GTP-bd"/>
</dbReference>
<dbReference type="Gene3D" id="3.40.50.300">
    <property type="entry name" value="P-loop containing nucleotide triphosphate hydrolases"/>
    <property type="match status" value="1"/>
</dbReference>
<dbReference type="SUPFAM" id="SSF54211">
    <property type="entry name" value="Ribosomal protein S5 domain 2-like"/>
    <property type="match status" value="1"/>
</dbReference>
<dbReference type="Gene3D" id="3.30.230.10">
    <property type="match status" value="1"/>
</dbReference>
<dbReference type="InterPro" id="IPR041095">
    <property type="entry name" value="EFG_II"/>
</dbReference>
<dbReference type="InterPro" id="IPR000640">
    <property type="entry name" value="EFG_V-like"/>
</dbReference>
<dbReference type="CDD" id="cd01434">
    <property type="entry name" value="EFG_mtEFG1_IV"/>
    <property type="match status" value="1"/>
</dbReference>
<dbReference type="EMBL" id="JBHSKD010000007">
    <property type="protein sequence ID" value="MFC5176364.1"/>
    <property type="molecule type" value="Genomic_DNA"/>
</dbReference>
<evidence type="ECO:0000313" key="5">
    <source>
        <dbReference type="Proteomes" id="UP001596087"/>
    </source>
</evidence>
<dbReference type="NCBIfam" id="NF009381">
    <property type="entry name" value="PRK12740.1-5"/>
    <property type="match status" value="1"/>
</dbReference>
<dbReference type="Gene3D" id="3.30.70.870">
    <property type="entry name" value="Elongation Factor G (Translational Gtpase), domain 3"/>
    <property type="match status" value="1"/>
</dbReference>